<dbReference type="GO" id="GO:0045893">
    <property type="term" value="P:positive regulation of DNA-templated transcription"/>
    <property type="evidence" value="ECO:0007669"/>
    <property type="project" value="TreeGrafter"/>
</dbReference>
<dbReference type="CTD" id="29998"/>
<feature type="region of interest" description="Disordered" evidence="2">
    <location>
        <begin position="1116"/>
        <end position="1135"/>
    </location>
</feature>
<feature type="compositionally biased region" description="Low complexity" evidence="2">
    <location>
        <begin position="1116"/>
        <end position="1133"/>
    </location>
</feature>
<feature type="compositionally biased region" description="Pro residues" evidence="2">
    <location>
        <begin position="637"/>
        <end position="647"/>
    </location>
</feature>
<dbReference type="PANTHER" id="PTHR15572">
    <property type="entry name" value="GLIOMA TUMOR SUPPRESSOR CANDIDATE REGION GENE 1"/>
    <property type="match status" value="1"/>
</dbReference>
<feature type="region of interest" description="Disordered" evidence="2">
    <location>
        <begin position="1900"/>
        <end position="1961"/>
    </location>
</feature>
<feature type="compositionally biased region" description="Low complexity" evidence="2">
    <location>
        <begin position="1937"/>
        <end position="1949"/>
    </location>
</feature>
<evidence type="ECO:0000259" key="3">
    <source>
        <dbReference type="Pfam" id="PF15249"/>
    </source>
</evidence>
<feature type="region of interest" description="Disordered" evidence="2">
    <location>
        <begin position="1763"/>
        <end position="1788"/>
    </location>
</feature>
<keyword evidence="1" id="KW-0175">Coiled coil</keyword>
<feature type="region of interest" description="Disordered" evidence="2">
    <location>
        <begin position="1074"/>
        <end position="1094"/>
    </location>
</feature>
<evidence type="ECO:0000313" key="4">
    <source>
        <dbReference type="Proteomes" id="UP000515180"/>
    </source>
</evidence>
<evidence type="ECO:0000256" key="2">
    <source>
        <dbReference type="SAM" id="MobiDB-lite"/>
    </source>
</evidence>
<dbReference type="InterPro" id="IPR052438">
    <property type="entry name" value="Chromatin_remod/trans_coact"/>
</dbReference>
<feature type="compositionally biased region" description="Low complexity" evidence="2">
    <location>
        <begin position="562"/>
        <end position="576"/>
    </location>
</feature>
<feature type="compositionally biased region" description="Low complexity" evidence="2">
    <location>
        <begin position="435"/>
        <end position="450"/>
    </location>
</feature>
<accession>A0A6P3UP37</accession>
<sequence length="2331" mass="250705">MQQPQSRPLLGDSVSSTTSPTARRNNPVAVLTHQQLQQLQQLQAQNSSGQSLTFALQQTSNNPQDQGNRSTTGNHIVYVNQLNHLNQSTINPSGTGMGLPPATPTFGVGLNMGLPLSLLNTSLTSLTSNVITTSNPLLNLGLPSINTGLTTINPSLNHLNTINSNLTSNIGSNSINNGLSGLGQDINSINTEINRLNTLNSTNINSGLPSVNTGITNVNQNLTSLNSNINQNVTSLSTNFTSPSSGVSGLTAITPNINTNLTTTSINSGINQGLNRPINALTTGLTQTSLNSSSTQFPFQAIQSIQSIAPHIVGSNIAHVPSSAISQHPNSNVSTISQMSNTGTLTSSSIFTSTSSEPIHSTTANVNHASNVNLTTNIPHLGTMHSNLSNVSTSNVQHISASNEPNMSLSHTSSLSSSQTTGFQPQRQYSQGINPGLSSSVTLTGSSQPSNVVSTINTVKSMQNIQSQNISSPSSPFSIPLKSPASNIAPPTPSPSPNRLLLRSPASNSIQSNRNSPSPVGTSTSNNNFNIQMQSPMQSPMSVSQIQSPVLSPYPPAKSPHLLSGNNSLNNRSPAPGGSPGPPVVRPNTPILQQGMQVLQIIHGTPQGYQSTPTQLVTRTHLIGNQQIQIAATKPAKQPPQILPKPPNQQAAGPQQKQQRVNTTITNQVTQQTQPQLVLAGPQPNPTTATMIPTAQGLLLNQLTQQQLVRVVTAQGMQLQGITPTFFAVPNGFPPAASPVIRHTPSSPAPSANSGTGNSIVIQNAMVQSPQPQISQVGSGSNTGNTPCTQAVVEQTLLPPPKKKAKKKKKAKRKDDEPPRLDLASIMKISGIGDDDDIFDTDLTTESDVSCQVQVESSSGQNLGQLSSQVPTIPTSSAQNLIQVPAPNTTNTQTSASQTFNSQLVAQLQMPVQNVQGQLRFALGEDGRVVLHRTPELNQPEMDQATAQALIRSLTQGGGQNSPIISHLLGQAQTTTQSTQSTVLQRQKFVKSPLSSSVSAVTTTVSSAAPQSVTCATSPQHVQVCSKSNNQQKSVNVPQESSPVLNVCVQNNLVSLQTLDMQASKNINVQNLTPTTKANQSSNSSLPQPNSNVLTSDVLATKPSCTTFSVQNSRLTNTSQTTTNQQNSNVSAQKSSQVRLTNACVSTNVRQNLNKISQSAAHVQKSLPNNLTVQNEHTVTKSNQSHQQESITLQQETPIYQHNQHQQITAQTVQTQNVQQVFEQNLQTSGSNAQHNSLNMLQQQSSCNTAMQHDAMNVLQQHSSIQQNTINVLQQNASSNVQNIEQNLQSAIGDLTHAQQNVITSMQQQNTSAILHNTSVQQNVNVQQQNVNVQQQNVNVQQQKVVAANTFSSVNTHHFESQNTVNAIQQGLNTQQNNQHQNILITNAPPPNAMQQNESQKVETQTATMLNSTTNNILNNAPKITPEILNALSNLNPNEQLLIANANGQMQLISQQLLQQFLAGQLNATNQVQNQNQTQKIVIGEPDANNQNLQGVQINTPTSQIIVNSSGGAPTIQNNIQNIVVQAAPSQMPQHIQIQNSSFPSQFIDNLNQQQIRNLGNNQPKKTKIIKRTKTAVTTQNSGNTQVTKTITVPRPTMISTNTTNLQKVDNSNKINTVVSQSTNPIKSESSQIITNGPVLPSSPGNHLSVPSNGQMVQRVQTIQLTAQKQQLLKNIQSQIQVILTRKPGSQPDQTVLTKLYQDQAKIVASGKVVGTSTHHVSSGTETGFSMNAVSTMAPNIISQNSYKNQTSAVQTQTQPSTTVVTSQSLNPSTSSTVQNNSSNSYMNNLSISQNVQGQQCVQQNNQNVHQTHTKQHKIYQNHGNQILSPSSANMQIFSPPITSVATVQSNAQQSPSVQTQQMGMQQSTQCQTDPLDIKPNIQMSSPVKQELSSPIQIQVQSGSPAGQVASPRVIGKGPQRIQSPVNTSGNPNKQTVSPNNNSSPLVSPRQGIKRPASSPICRQINRSDLLEQQLKIDQNGAINPDVNTPFLSKRDACKRLVRYHCLNEQVLSSKDLAKADEMFEETAKHLLSKFNSMMNKYTYLLLMESMREVRTSELMMIDRTFVAEEQSILNRLREQEAKVNEEFKKEEKPLVPKVEPGLTEEEKLSPTLTNVSVKRELEDDFLSDEMECKPMLKSTNCTSGDYDEWVEIQKELGVYPSTTDSFKCKNINNSGSNSACAVAVTRSSKTERTRANGECRTTVPSTSISGVQNAVIKDNCEQDSTPDFEKRWNSATDLERDLLEDTDSLDGLALHSQTQCPGSLQVTTESGNGNEHDDITAQVQSAIDSILNLKKRPTNTLSGSSGNSASQSSESKDTVLDQAVRSILGS</sequence>
<keyword evidence="4" id="KW-1185">Reference proteome</keyword>
<dbReference type="GO" id="GO:0016514">
    <property type="term" value="C:SWI/SNF complex"/>
    <property type="evidence" value="ECO:0007669"/>
    <property type="project" value="TreeGrafter"/>
</dbReference>
<feature type="compositionally biased region" description="Low complexity" evidence="2">
    <location>
        <begin position="2303"/>
        <end position="2314"/>
    </location>
</feature>
<feature type="compositionally biased region" description="Low complexity" evidence="2">
    <location>
        <begin position="408"/>
        <end position="421"/>
    </location>
</feature>
<name>A0A6P3UP37_BOMIM</name>
<feature type="region of interest" description="Disordered" evidence="2">
    <location>
        <begin position="1"/>
        <end position="24"/>
    </location>
</feature>
<feature type="domain" description="GLTSCR protein conserved" evidence="3">
    <location>
        <begin position="1978"/>
        <end position="2078"/>
    </location>
</feature>
<feature type="compositionally biased region" description="Polar residues" evidence="2">
    <location>
        <begin position="1921"/>
        <end position="1936"/>
    </location>
</feature>
<dbReference type="OrthoDB" id="2556847at2759"/>
<dbReference type="RefSeq" id="XP_012238229.1">
    <property type="nucleotide sequence ID" value="XM_012382806.3"/>
</dbReference>
<dbReference type="InterPro" id="IPR015671">
    <property type="entry name" value="GSCR1_dom"/>
</dbReference>
<feature type="coiled-coil region" evidence="1">
    <location>
        <begin position="1281"/>
        <end position="1343"/>
    </location>
</feature>
<organism evidence="4 5">
    <name type="scientific">Bombus impatiens</name>
    <name type="common">Bumblebee</name>
    <dbReference type="NCBI Taxonomy" id="132113"/>
    <lineage>
        <taxon>Eukaryota</taxon>
        <taxon>Metazoa</taxon>
        <taxon>Ecdysozoa</taxon>
        <taxon>Arthropoda</taxon>
        <taxon>Hexapoda</taxon>
        <taxon>Insecta</taxon>
        <taxon>Pterygota</taxon>
        <taxon>Neoptera</taxon>
        <taxon>Endopterygota</taxon>
        <taxon>Hymenoptera</taxon>
        <taxon>Apocrita</taxon>
        <taxon>Aculeata</taxon>
        <taxon>Apoidea</taxon>
        <taxon>Anthophila</taxon>
        <taxon>Apidae</taxon>
        <taxon>Bombus</taxon>
        <taxon>Pyrobombus</taxon>
    </lineage>
</organism>
<feature type="compositionally biased region" description="Low complexity" evidence="2">
    <location>
        <begin position="648"/>
        <end position="659"/>
    </location>
</feature>
<feature type="compositionally biased region" description="Basic residues" evidence="2">
    <location>
        <begin position="801"/>
        <end position="812"/>
    </location>
</feature>
<protein>
    <submittedName>
        <fullName evidence="5">Serine-rich adhesin for platelets isoform X3</fullName>
    </submittedName>
</protein>
<feature type="compositionally biased region" description="Low complexity" evidence="2">
    <location>
        <begin position="1079"/>
        <end position="1092"/>
    </location>
</feature>
<proteinExistence type="predicted"/>
<feature type="compositionally biased region" description="Low complexity" evidence="2">
    <location>
        <begin position="531"/>
        <end position="550"/>
    </location>
</feature>
<feature type="compositionally biased region" description="Polar residues" evidence="2">
    <location>
        <begin position="422"/>
        <end position="433"/>
    </location>
</feature>
<feature type="region of interest" description="Disordered" evidence="2">
    <location>
        <begin position="403"/>
        <end position="450"/>
    </location>
</feature>
<feature type="region of interest" description="Disordered" evidence="2">
    <location>
        <begin position="633"/>
        <end position="659"/>
    </location>
</feature>
<feature type="region of interest" description="Disordered" evidence="2">
    <location>
        <begin position="792"/>
        <end position="821"/>
    </location>
</feature>
<evidence type="ECO:0000256" key="1">
    <source>
        <dbReference type="SAM" id="Coils"/>
    </source>
</evidence>
<evidence type="ECO:0000313" key="5">
    <source>
        <dbReference type="RefSeq" id="XP_012238229.1"/>
    </source>
</evidence>
<feature type="compositionally biased region" description="Polar residues" evidence="2">
    <location>
        <begin position="505"/>
        <end position="530"/>
    </location>
</feature>
<feature type="compositionally biased region" description="Polar residues" evidence="2">
    <location>
        <begin position="13"/>
        <end position="24"/>
    </location>
</feature>
<feature type="region of interest" description="Disordered" evidence="2">
    <location>
        <begin position="2298"/>
        <end position="2324"/>
    </location>
</feature>
<feature type="region of interest" description="Disordered" evidence="2">
    <location>
        <begin position="465"/>
        <end position="589"/>
    </location>
</feature>
<dbReference type="PANTHER" id="PTHR15572:SF0">
    <property type="entry name" value="GLUTAMINE-RICH PROTEIN-RELATED"/>
    <property type="match status" value="1"/>
</dbReference>
<feature type="compositionally biased region" description="Low complexity" evidence="2">
    <location>
        <begin position="465"/>
        <end position="480"/>
    </location>
</feature>
<dbReference type="Pfam" id="PF15249">
    <property type="entry name" value="GLTSCR1"/>
    <property type="match status" value="1"/>
</dbReference>
<dbReference type="Proteomes" id="UP000515180">
    <property type="component" value="Unplaced"/>
</dbReference>
<gene>
    <name evidence="5" type="primary">LOC100746769</name>
</gene>
<reference evidence="5" key="1">
    <citation type="submission" date="2025-08" db="UniProtKB">
        <authorList>
            <consortium name="RefSeq"/>
        </authorList>
    </citation>
    <scope>IDENTIFICATION</scope>
</reference>
<dbReference type="GeneID" id="100746769"/>